<dbReference type="Gene3D" id="3.10.450.50">
    <property type="match status" value="1"/>
</dbReference>
<dbReference type="Pfam" id="PF12893">
    <property type="entry name" value="Lumazine_bd_2"/>
    <property type="match status" value="1"/>
</dbReference>
<evidence type="ECO:0000313" key="3">
    <source>
        <dbReference type="Proteomes" id="UP000663181"/>
    </source>
</evidence>
<dbReference type="EMBL" id="CP064030">
    <property type="protein sequence ID" value="QRN53468.1"/>
    <property type="molecule type" value="Genomic_DNA"/>
</dbReference>
<dbReference type="SUPFAM" id="SSF54427">
    <property type="entry name" value="NTF2-like"/>
    <property type="match status" value="1"/>
</dbReference>
<keyword evidence="1" id="KW-0732">Signal</keyword>
<feature type="chain" id="PRO_5047113011" evidence="1">
    <location>
        <begin position="22"/>
        <end position="147"/>
    </location>
</feature>
<reference evidence="2 3" key="1">
    <citation type="submission" date="2020-10" db="EMBL/GenBank/DDBJ databases">
        <title>Phylogeny of dyella-like bacteria.</title>
        <authorList>
            <person name="Fu J."/>
        </authorList>
    </citation>
    <scope>NUCLEOTIDE SEQUENCE [LARGE SCALE GENOMIC DNA]</scope>
    <source>
        <strain evidence="2 3">DHOB09</strain>
    </source>
</reference>
<feature type="signal peptide" evidence="1">
    <location>
        <begin position="1"/>
        <end position="21"/>
    </location>
</feature>
<gene>
    <name evidence="2" type="ORF">ISN74_18965</name>
</gene>
<protein>
    <submittedName>
        <fullName evidence="2">Nuclear transport factor 2 family protein</fullName>
    </submittedName>
</protein>
<dbReference type="Proteomes" id="UP000663181">
    <property type="component" value="Chromosome"/>
</dbReference>
<accession>A0ABX7GSP7</accession>
<organism evidence="2 3">
    <name type="scientific">Dyella caseinilytica</name>
    <dbReference type="NCBI Taxonomy" id="1849581"/>
    <lineage>
        <taxon>Bacteria</taxon>
        <taxon>Pseudomonadati</taxon>
        <taxon>Pseudomonadota</taxon>
        <taxon>Gammaproteobacteria</taxon>
        <taxon>Lysobacterales</taxon>
        <taxon>Rhodanobacteraceae</taxon>
        <taxon>Dyella</taxon>
    </lineage>
</organism>
<sequence length="147" mass="16218">MNFRVFVFAAIALGCSWRCEAADQNAQVMDPVQHFFDALGRQDKSGLLAVVAPNIEITSVQQNALHRLTIEKLADAIAAHHGGPIAEHIHQPQVHVDQDLAVVWAPYTFTINGRVDHCGTDVITLGKLQDRWVIIGLSDNERKDGCQ</sequence>
<proteinExistence type="predicted"/>
<evidence type="ECO:0000256" key="1">
    <source>
        <dbReference type="SAM" id="SignalP"/>
    </source>
</evidence>
<evidence type="ECO:0000313" key="2">
    <source>
        <dbReference type="EMBL" id="QRN53468.1"/>
    </source>
</evidence>
<keyword evidence="3" id="KW-1185">Reference proteome</keyword>
<dbReference type="InterPro" id="IPR032710">
    <property type="entry name" value="NTF2-like_dom_sf"/>
</dbReference>
<dbReference type="PROSITE" id="PS51257">
    <property type="entry name" value="PROKAR_LIPOPROTEIN"/>
    <property type="match status" value="1"/>
</dbReference>
<dbReference type="RefSeq" id="WP_188795385.1">
    <property type="nucleotide sequence ID" value="NZ_BMIZ01000001.1"/>
</dbReference>
<dbReference type="InterPro" id="IPR039437">
    <property type="entry name" value="FrzH/put_lumazine-bd"/>
</dbReference>
<name>A0ABX7GSP7_9GAMM</name>